<keyword evidence="3" id="KW-1185">Reference proteome</keyword>
<feature type="domain" description="Nbr1 FW" evidence="1">
    <location>
        <begin position="143"/>
        <end position="239"/>
    </location>
</feature>
<proteinExistence type="predicted"/>
<dbReference type="InterPro" id="IPR013783">
    <property type="entry name" value="Ig-like_fold"/>
</dbReference>
<dbReference type="PANTHER" id="PTHR20930">
    <property type="entry name" value="OVARIAN CARCINOMA ANTIGEN CA125-RELATED"/>
    <property type="match status" value="1"/>
</dbReference>
<dbReference type="STRING" id="46731.A0A3M6V5G4"/>
<evidence type="ECO:0000259" key="1">
    <source>
        <dbReference type="Pfam" id="PF16158"/>
    </source>
</evidence>
<accession>A0A3M6V5G4</accession>
<dbReference type="PANTHER" id="PTHR20930:SF0">
    <property type="entry name" value="PROTEIN ILRUN"/>
    <property type="match status" value="1"/>
</dbReference>
<dbReference type="CDD" id="cd14947">
    <property type="entry name" value="NBR1_like"/>
    <property type="match status" value="1"/>
</dbReference>
<name>A0A3M6V5G4_POCDA</name>
<dbReference type="Pfam" id="PF16158">
    <property type="entry name" value="N_BRCA1_IG"/>
    <property type="match status" value="1"/>
</dbReference>
<reference evidence="2 3" key="1">
    <citation type="journal article" date="2018" name="Sci. Rep.">
        <title>Comparative analysis of the Pocillopora damicornis genome highlights role of immune system in coral evolution.</title>
        <authorList>
            <person name="Cunning R."/>
            <person name="Bay R.A."/>
            <person name="Gillette P."/>
            <person name="Baker A.C."/>
            <person name="Traylor-Knowles N."/>
        </authorList>
    </citation>
    <scope>NUCLEOTIDE SEQUENCE [LARGE SCALE GENOMIC DNA]</scope>
    <source>
        <strain evidence="2">RSMAS</strain>
        <tissue evidence="2">Whole animal</tissue>
    </source>
</reference>
<organism evidence="2 3">
    <name type="scientific">Pocillopora damicornis</name>
    <name type="common">Cauliflower coral</name>
    <name type="synonym">Millepora damicornis</name>
    <dbReference type="NCBI Taxonomy" id="46731"/>
    <lineage>
        <taxon>Eukaryota</taxon>
        <taxon>Metazoa</taxon>
        <taxon>Cnidaria</taxon>
        <taxon>Anthozoa</taxon>
        <taxon>Hexacorallia</taxon>
        <taxon>Scleractinia</taxon>
        <taxon>Astrocoeniina</taxon>
        <taxon>Pocilloporidae</taxon>
        <taxon>Pocillopora</taxon>
    </lineage>
</organism>
<dbReference type="Proteomes" id="UP000275408">
    <property type="component" value="Unassembled WGS sequence"/>
</dbReference>
<comment type="caution">
    <text evidence="2">The sequence shown here is derived from an EMBL/GenBank/DDBJ whole genome shotgun (WGS) entry which is preliminary data.</text>
</comment>
<protein>
    <recommendedName>
        <fullName evidence="1">Nbr1 FW domain-containing protein</fullName>
    </recommendedName>
</protein>
<evidence type="ECO:0000313" key="2">
    <source>
        <dbReference type="EMBL" id="RMX61182.1"/>
    </source>
</evidence>
<sequence>MFYKNSIQQYRIKLEKAMNFVLLLFVQRDLPRDDKKWFNTLLLQIKWKRAPKVNYTILKNRILRHSNVIRTLAMDVDCELDGDLLTKFSCLGTTDHDTVGFSTQSVGVRFLPRYDKLAAVGAYYDFNSPQDKLPSMAFIRDVTIGEGESVPPNTAFVKTWRIQNNGIIAWPNGVFLKYTSGDQLGPVNLVSVKSLSAGEFYDLSVNMISPAKTGMYQGQWRMCTPSGQYFGDVIWVILCVDEGGLLGLTQQLSSLGREMNFHEGSNPSSTSANPFGLSTPISISPQPIYSVPHNSPANGVIHVSPARRSLFNSTVSGENLEPLISPSIQVGSVFHSKEEESLVNQLKDTSLLQDSDIDHS</sequence>
<dbReference type="EMBL" id="RCHS01000074">
    <property type="protein sequence ID" value="RMX61182.1"/>
    <property type="molecule type" value="Genomic_DNA"/>
</dbReference>
<dbReference type="OrthoDB" id="661148at2759"/>
<dbReference type="FunFam" id="2.60.40.10:FF:000289">
    <property type="entry name" value="Chromosome 6 open reading frame 106"/>
    <property type="match status" value="1"/>
</dbReference>
<gene>
    <name evidence="2" type="ORF">pdam_00005623</name>
</gene>
<dbReference type="Gene3D" id="2.60.40.10">
    <property type="entry name" value="Immunoglobulins"/>
    <property type="match status" value="1"/>
</dbReference>
<dbReference type="InterPro" id="IPR032350">
    <property type="entry name" value="Nbr1_FW"/>
</dbReference>
<evidence type="ECO:0000313" key="3">
    <source>
        <dbReference type="Proteomes" id="UP000275408"/>
    </source>
</evidence>
<dbReference type="AlphaFoldDB" id="A0A3M6V5G4"/>